<evidence type="ECO:0000313" key="1">
    <source>
        <dbReference type="EMBL" id="RAN31056.1"/>
    </source>
</evidence>
<dbReference type="Pfam" id="PF07508">
    <property type="entry name" value="Recombinase"/>
    <property type="match status" value="1"/>
</dbReference>
<dbReference type="InterPro" id="IPR038109">
    <property type="entry name" value="DNA_bind_recomb_sf"/>
</dbReference>
<organism evidence="1 2">
    <name type="scientific">Hyphomonas pacifica</name>
    <dbReference type="NCBI Taxonomy" id="1280941"/>
    <lineage>
        <taxon>Bacteria</taxon>
        <taxon>Pseudomonadati</taxon>
        <taxon>Pseudomonadota</taxon>
        <taxon>Alphaproteobacteria</taxon>
        <taxon>Hyphomonadales</taxon>
        <taxon>Hyphomonadaceae</taxon>
        <taxon>Hyphomonas</taxon>
    </lineage>
</organism>
<proteinExistence type="predicted"/>
<dbReference type="PANTHER" id="PTHR30461:SF23">
    <property type="entry name" value="DNA RECOMBINASE-RELATED"/>
    <property type="match status" value="1"/>
</dbReference>
<keyword evidence="2" id="KW-1185">Reference proteome</keyword>
<dbReference type="Pfam" id="PF00239">
    <property type="entry name" value="Resolvase"/>
    <property type="match status" value="1"/>
</dbReference>
<dbReference type="PROSITE" id="PS51737">
    <property type="entry name" value="RECOMBINASE_DNA_BIND"/>
    <property type="match status" value="1"/>
</dbReference>
<dbReference type="InterPro" id="IPR025827">
    <property type="entry name" value="Zn_ribbon_recom_dom"/>
</dbReference>
<comment type="caution">
    <text evidence="1">The sequence shown here is derived from an EMBL/GenBank/DDBJ whole genome shotgun (WGS) entry which is preliminary data.</text>
</comment>
<dbReference type="InterPro" id="IPR006118">
    <property type="entry name" value="Recombinase_CS"/>
</dbReference>
<dbReference type="PROSITE" id="PS00397">
    <property type="entry name" value="RECOMBINASES_1"/>
    <property type="match status" value="1"/>
</dbReference>
<dbReference type="InterPro" id="IPR011109">
    <property type="entry name" value="DNA_bind_recombinase_dom"/>
</dbReference>
<reference evidence="1 2" key="1">
    <citation type="submission" date="2013-04" db="EMBL/GenBank/DDBJ databases">
        <title>Hyphomonas sp. T24B3 Genome Sequencing.</title>
        <authorList>
            <person name="Lai Q."/>
            <person name="Shao Z."/>
        </authorList>
    </citation>
    <scope>NUCLEOTIDE SEQUENCE [LARGE SCALE GENOMIC DNA]</scope>
    <source>
        <strain evidence="1 2">T24B3</strain>
    </source>
</reference>
<name>A0A062TVD5_9PROT</name>
<dbReference type="SUPFAM" id="SSF53041">
    <property type="entry name" value="Resolvase-like"/>
    <property type="match status" value="1"/>
</dbReference>
<dbReference type="eggNOG" id="COG1961">
    <property type="taxonomic scope" value="Bacteria"/>
</dbReference>
<sequence length="530" mass="59911">MKRAAIYVRVSTGKQAAGELSIPDQVRQCEAYAEQNGYEVVKVYTDAGVSARTDKRPQFQEMISRAVAPDHPFDAILVHSQSRLFRNTKDLLVYRSLLEERQVRFVSITQDLGEGETADILTTMVGALDEYQSKETAKHVARSMIENAKQGFWNGAAAPFGFRTYAAETRGARVKKKIEIDPEEAETVRLIFKLYVRGDGASGPMGVKRITTYLNAQGYPNRQNKPFRVQFIDKILRNTAYIGEHYFNRTDSRRKTPRPREEWVLFPMPRIVEDVLFYEAQEKLDRQHPMKTAPRLVSSDVLLTALAVCEECGAPMRKLSGKSGRYHYYRCSQKADAGRTACKGVSIPMQELDDIVIDALEGSVLEPKRLRKMTEMLLARAQERGRSAKEQRKKLDGEKRKAEAQVTNLYTMVGSGELSMDGTLSAHIREQQEKVERLKRQIALLDRERSAPVDKLGDKVVEKFGTAVSQALRNPDNRQFAKAYVRTLVSKIEVGEKQIRISGPKEAIAHQAMSFAASGELVPAFAQEWR</sequence>
<gene>
    <name evidence="1" type="ORF">HY3_17015</name>
</gene>
<dbReference type="GO" id="GO:0000150">
    <property type="term" value="F:DNA strand exchange activity"/>
    <property type="evidence" value="ECO:0007669"/>
    <property type="project" value="InterPro"/>
</dbReference>
<dbReference type="InterPro" id="IPR050639">
    <property type="entry name" value="SSR_resolvase"/>
</dbReference>
<dbReference type="AlphaFoldDB" id="A0A062TVD5"/>
<evidence type="ECO:0000313" key="2">
    <source>
        <dbReference type="Proteomes" id="UP000249123"/>
    </source>
</evidence>
<dbReference type="SMART" id="SM00857">
    <property type="entry name" value="Resolvase"/>
    <property type="match status" value="1"/>
</dbReference>
<protein>
    <recommendedName>
        <fullName evidence="3">Recombinase family protein</fullName>
    </recommendedName>
</protein>
<dbReference type="InterPro" id="IPR006119">
    <property type="entry name" value="Resolv_N"/>
</dbReference>
<dbReference type="Gene3D" id="3.90.1750.20">
    <property type="entry name" value="Putative Large Serine Recombinase, Chain B, Domain 2"/>
    <property type="match status" value="1"/>
</dbReference>
<dbReference type="CDD" id="cd00338">
    <property type="entry name" value="Ser_Recombinase"/>
    <property type="match status" value="1"/>
</dbReference>
<feature type="non-terminal residue" evidence="1">
    <location>
        <position position="530"/>
    </location>
</feature>
<dbReference type="RefSeq" id="WP_051595082.1">
    <property type="nucleotide sequence ID" value="NZ_AWFA01000061.1"/>
</dbReference>
<accession>A0A062TVD5</accession>
<dbReference type="InterPro" id="IPR036162">
    <property type="entry name" value="Resolvase-like_N_sf"/>
</dbReference>
<dbReference type="Pfam" id="PF13408">
    <property type="entry name" value="Zn_ribbon_recom"/>
    <property type="match status" value="1"/>
</dbReference>
<dbReference type="OrthoDB" id="9791494at2"/>
<dbReference type="PANTHER" id="PTHR30461">
    <property type="entry name" value="DNA-INVERTASE FROM LAMBDOID PROPHAGE"/>
    <property type="match status" value="1"/>
</dbReference>
<dbReference type="PROSITE" id="PS51736">
    <property type="entry name" value="RECOMBINASES_3"/>
    <property type="match status" value="1"/>
</dbReference>
<dbReference type="EMBL" id="AWFB01000061">
    <property type="protein sequence ID" value="RAN31056.1"/>
    <property type="molecule type" value="Genomic_DNA"/>
</dbReference>
<evidence type="ECO:0008006" key="3">
    <source>
        <dbReference type="Google" id="ProtNLM"/>
    </source>
</evidence>
<dbReference type="STRING" id="1280941.HY2_16640"/>
<dbReference type="Proteomes" id="UP000249123">
    <property type="component" value="Unassembled WGS sequence"/>
</dbReference>
<dbReference type="Gene3D" id="3.40.50.1390">
    <property type="entry name" value="Resolvase, N-terminal catalytic domain"/>
    <property type="match status" value="1"/>
</dbReference>
<dbReference type="GO" id="GO:0003677">
    <property type="term" value="F:DNA binding"/>
    <property type="evidence" value="ECO:0007669"/>
    <property type="project" value="InterPro"/>
</dbReference>